<comment type="subcellular location">
    <subcellularLocation>
        <location evidence="1">Cell inner membrane</location>
        <topology evidence="1">Multi-pass membrane protein</topology>
    </subcellularLocation>
    <subcellularLocation>
        <location evidence="8">Cell membrane</location>
        <topology evidence="8">Multi-pass membrane protein</topology>
    </subcellularLocation>
</comment>
<dbReference type="SUPFAM" id="SSF161098">
    <property type="entry name" value="MetI-like"/>
    <property type="match status" value="1"/>
</dbReference>
<dbReference type="InterPro" id="IPR000515">
    <property type="entry name" value="MetI-like"/>
</dbReference>
<evidence type="ECO:0000256" key="7">
    <source>
        <dbReference type="ARBA" id="ARBA00023136"/>
    </source>
</evidence>
<proteinExistence type="inferred from homology"/>
<evidence type="ECO:0000313" key="10">
    <source>
        <dbReference type="EMBL" id="MFC3705558.1"/>
    </source>
</evidence>
<evidence type="ECO:0000256" key="3">
    <source>
        <dbReference type="ARBA" id="ARBA00022448"/>
    </source>
</evidence>
<dbReference type="EMBL" id="JBHRYD010000010">
    <property type="protein sequence ID" value="MFC3705558.1"/>
    <property type="molecule type" value="Genomic_DNA"/>
</dbReference>
<keyword evidence="11" id="KW-1185">Reference proteome</keyword>
<dbReference type="NCBIfam" id="TIGR01726">
    <property type="entry name" value="HEQRo_perm_3TM"/>
    <property type="match status" value="1"/>
</dbReference>
<sequence length="228" mass="24687">MVSYVFNFSFLERTWTQFLMGAGQTIVLAGSAIVLGFILGVVCAVLRTGGGRVASTIVGAYVEVIRNTPLLVQIFIVYFGLPTIGLRLSAEASAIIALAINTGAYSSEIIRSGIESIARGQLEAAECLGLSRVQVYWHIILLPAIERTYPALCSQFVLLMLASSITSQISAQELTAEANIIQAETFRSFEVYLVVAVVYLGLSILFRAALHLIGVLAFVRRRRLGTPL</sequence>
<dbReference type="InterPro" id="IPR010065">
    <property type="entry name" value="AA_ABC_transptr_permease_3TM"/>
</dbReference>
<evidence type="ECO:0000256" key="2">
    <source>
        <dbReference type="ARBA" id="ARBA00010072"/>
    </source>
</evidence>
<keyword evidence="5 8" id="KW-0812">Transmembrane</keyword>
<dbReference type="InterPro" id="IPR043429">
    <property type="entry name" value="ArtM/GltK/GlnP/TcyL/YhdX-like"/>
</dbReference>
<feature type="transmembrane region" description="Helical" evidence="8">
    <location>
        <begin position="20"/>
        <end position="46"/>
    </location>
</feature>
<protein>
    <submittedName>
        <fullName evidence="10">Amino acid ABC transporter permease</fullName>
    </submittedName>
</protein>
<comment type="similarity">
    <text evidence="2">Belongs to the binding-protein-dependent transport system permease family. HisMQ subfamily.</text>
</comment>
<accession>A0ABV7X4H6</accession>
<dbReference type="Proteomes" id="UP001595613">
    <property type="component" value="Unassembled WGS sequence"/>
</dbReference>
<feature type="domain" description="ABC transmembrane type-1" evidence="9">
    <location>
        <begin position="22"/>
        <end position="210"/>
    </location>
</feature>
<dbReference type="PANTHER" id="PTHR30614:SF35">
    <property type="entry name" value="ABC TRANSPORTER PERMEASE PROTEIN"/>
    <property type="match status" value="1"/>
</dbReference>
<dbReference type="CDD" id="cd06261">
    <property type="entry name" value="TM_PBP2"/>
    <property type="match status" value="1"/>
</dbReference>
<evidence type="ECO:0000256" key="4">
    <source>
        <dbReference type="ARBA" id="ARBA00022475"/>
    </source>
</evidence>
<dbReference type="PANTHER" id="PTHR30614">
    <property type="entry name" value="MEMBRANE COMPONENT OF AMINO ACID ABC TRANSPORTER"/>
    <property type="match status" value="1"/>
</dbReference>
<feature type="transmembrane region" description="Helical" evidence="8">
    <location>
        <begin position="191"/>
        <end position="219"/>
    </location>
</feature>
<reference evidence="11" key="1">
    <citation type="journal article" date="2019" name="Int. J. Syst. Evol. Microbiol.">
        <title>The Global Catalogue of Microorganisms (GCM) 10K type strain sequencing project: providing services to taxonomists for standard genome sequencing and annotation.</title>
        <authorList>
            <consortium name="The Broad Institute Genomics Platform"/>
            <consortium name="The Broad Institute Genome Sequencing Center for Infectious Disease"/>
            <person name="Wu L."/>
            <person name="Ma J."/>
        </authorList>
    </citation>
    <scope>NUCLEOTIDE SEQUENCE [LARGE SCALE GENOMIC DNA]</scope>
    <source>
        <strain evidence="11">KCTC 42281</strain>
    </source>
</reference>
<evidence type="ECO:0000256" key="8">
    <source>
        <dbReference type="RuleBase" id="RU363032"/>
    </source>
</evidence>
<evidence type="ECO:0000256" key="1">
    <source>
        <dbReference type="ARBA" id="ARBA00004429"/>
    </source>
</evidence>
<keyword evidence="3 8" id="KW-0813">Transport</keyword>
<dbReference type="PROSITE" id="PS50928">
    <property type="entry name" value="ABC_TM1"/>
    <property type="match status" value="1"/>
</dbReference>
<evidence type="ECO:0000256" key="6">
    <source>
        <dbReference type="ARBA" id="ARBA00022989"/>
    </source>
</evidence>
<keyword evidence="4" id="KW-1003">Cell membrane</keyword>
<evidence type="ECO:0000256" key="5">
    <source>
        <dbReference type="ARBA" id="ARBA00022692"/>
    </source>
</evidence>
<name>A0ABV7X4H6_9HYPH</name>
<comment type="caution">
    <text evidence="10">The sequence shown here is derived from an EMBL/GenBank/DDBJ whole genome shotgun (WGS) entry which is preliminary data.</text>
</comment>
<dbReference type="RefSeq" id="WP_380097414.1">
    <property type="nucleotide sequence ID" value="NZ_JBHRYD010000010.1"/>
</dbReference>
<dbReference type="Gene3D" id="1.10.3720.10">
    <property type="entry name" value="MetI-like"/>
    <property type="match status" value="1"/>
</dbReference>
<dbReference type="Pfam" id="PF00528">
    <property type="entry name" value="BPD_transp_1"/>
    <property type="match status" value="1"/>
</dbReference>
<keyword evidence="7 8" id="KW-0472">Membrane</keyword>
<gene>
    <name evidence="10" type="ORF">ACFOOL_12395</name>
</gene>
<keyword evidence="6 8" id="KW-1133">Transmembrane helix</keyword>
<evidence type="ECO:0000259" key="9">
    <source>
        <dbReference type="PROSITE" id="PS50928"/>
    </source>
</evidence>
<evidence type="ECO:0000313" key="11">
    <source>
        <dbReference type="Proteomes" id="UP001595613"/>
    </source>
</evidence>
<organism evidence="10 11">
    <name type="scientific">Devosia honganensis</name>
    <dbReference type="NCBI Taxonomy" id="1610527"/>
    <lineage>
        <taxon>Bacteria</taxon>
        <taxon>Pseudomonadati</taxon>
        <taxon>Pseudomonadota</taxon>
        <taxon>Alphaproteobacteria</taxon>
        <taxon>Hyphomicrobiales</taxon>
        <taxon>Devosiaceae</taxon>
        <taxon>Devosia</taxon>
    </lineage>
</organism>
<dbReference type="InterPro" id="IPR035906">
    <property type="entry name" value="MetI-like_sf"/>
</dbReference>